<keyword evidence="1" id="KW-0812">Transmembrane</keyword>
<proteinExistence type="predicted"/>
<evidence type="ECO:0000256" key="1">
    <source>
        <dbReference type="SAM" id="Phobius"/>
    </source>
</evidence>
<keyword evidence="1" id="KW-1133">Transmembrane helix</keyword>
<evidence type="ECO:0000313" key="3">
    <source>
        <dbReference type="Proteomes" id="UP000406184"/>
    </source>
</evidence>
<name>A0A564UBY7_9FIRM</name>
<keyword evidence="3" id="KW-1185">Reference proteome</keyword>
<protein>
    <submittedName>
        <fullName evidence="2">Uncharacterized protein</fullName>
    </submittedName>
</protein>
<dbReference type="Proteomes" id="UP000406184">
    <property type="component" value="Unassembled WGS sequence"/>
</dbReference>
<dbReference type="EMBL" id="CABHMY010000133">
    <property type="protein sequence ID" value="VUX17010.1"/>
    <property type="molecule type" value="Genomic_DNA"/>
</dbReference>
<keyword evidence="1" id="KW-0472">Membrane</keyword>
<accession>A0A564UBY7</accession>
<organism evidence="2 3">
    <name type="scientific">Faecalibacterium prausnitzii</name>
    <dbReference type="NCBI Taxonomy" id="853"/>
    <lineage>
        <taxon>Bacteria</taxon>
        <taxon>Bacillati</taxon>
        <taxon>Bacillota</taxon>
        <taxon>Clostridia</taxon>
        <taxon>Eubacteriales</taxon>
        <taxon>Oscillospiraceae</taxon>
        <taxon>Faecalibacterium</taxon>
    </lineage>
</organism>
<gene>
    <name evidence="2" type="ORF">FPPS064S07_01254</name>
</gene>
<evidence type="ECO:0000313" key="2">
    <source>
        <dbReference type="EMBL" id="VUX17010.1"/>
    </source>
</evidence>
<feature type="transmembrane region" description="Helical" evidence="1">
    <location>
        <begin position="6"/>
        <end position="28"/>
    </location>
</feature>
<reference evidence="2 3" key="1">
    <citation type="submission" date="2019-07" db="EMBL/GenBank/DDBJ databases">
        <authorList>
            <person name="Hibberd C M."/>
            <person name="Gehrig L. J."/>
            <person name="Chang H.-W."/>
            <person name="Venkatesh S."/>
        </authorList>
    </citation>
    <scope>NUCLEOTIDE SEQUENCE [LARGE SCALE GENOMIC DNA]</scope>
    <source>
        <strain evidence="2">Faecalibacterium_prausnitzii_JG_BgPS064</strain>
    </source>
</reference>
<dbReference type="AlphaFoldDB" id="A0A564UBY7"/>
<sequence>MTLTETIALLGLLGGAVFVTFQISWAIFKEIHNNKK</sequence>